<dbReference type="InterPro" id="IPR013757">
    <property type="entry name" value="Topo_IIA_A_a_sf"/>
</dbReference>
<gene>
    <name evidence="1" type="ORF">GCM10011489_29200</name>
</gene>
<dbReference type="GO" id="GO:0003918">
    <property type="term" value="F:DNA topoisomerase type II (double strand cut, ATP-hydrolyzing) activity"/>
    <property type="evidence" value="ECO:0007669"/>
    <property type="project" value="InterPro"/>
</dbReference>
<evidence type="ECO:0000313" key="2">
    <source>
        <dbReference type="Proteomes" id="UP000621454"/>
    </source>
</evidence>
<keyword evidence="2" id="KW-1185">Reference proteome</keyword>
<dbReference type="Gene3D" id="1.10.268.10">
    <property type="entry name" value="Topoisomerase, domain 3"/>
    <property type="match status" value="1"/>
</dbReference>
<reference evidence="1" key="1">
    <citation type="journal article" date="2014" name="Int. J. Syst. Evol. Microbiol.">
        <title>Complete genome sequence of Corynebacterium casei LMG S-19264T (=DSM 44701T), isolated from a smear-ripened cheese.</title>
        <authorList>
            <consortium name="US DOE Joint Genome Institute (JGI-PGF)"/>
            <person name="Walter F."/>
            <person name="Albersmeier A."/>
            <person name="Kalinowski J."/>
            <person name="Ruckert C."/>
        </authorList>
    </citation>
    <scope>NUCLEOTIDE SEQUENCE</scope>
    <source>
        <strain evidence="1">CGMCC 1.12827</strain>
    </source>
</reference>
<proteinExistence type="predicted"/>
<accession>A0A916WXB1</accession>
<protein>
    <submittedName>
        <fullName evidence="1">Uncharacterized protein</fullName>
    </submittedName>
</protein>
<comment type="caution">
    <text evidence="1">The sequence shown here is derived from an EMBL/GenBank/DDBJ whole genome shotgun (WGS) entry which is preliminary data.</text>
</comment>
<organism evidence="1 2">
    <name type="scientific">Gordonia jinhuaensis</name>
    <dbReference type="NCBI Taxonomy" id="1517702"/>
    <lineage>
        <taxon>Bacteria</taxon>
        <taxon>Bacillati</taxon>
        <taxon>Actinomycetota</taxon>
        <taxon>Actinomycetes</taxon>
        <taxon>Mycobacteriales</taxon>
        <taxon>Gordoniaceae</taxon>
        <taxon>Gordonia</taxon>
    </lineage>
</organism>
<reference evidence="1" key="2">
    <citation type="submission" date="2020-09" db="EMBL/GenBank/DDBJ databases">
        <authorList>
            <person name="Sun Q."/>
            <person name="Zhou Y."/>
        </authorList>
    </citation>
    <scope>NUCLEOTIDE SEQUENCE</scope>
    <source>
        <strain evidence="1">CGMCC 1.12827</strain>
    </source>
</reference>
<dbReference type="GO" id="GO:0005524">
    <property type="term" value="F:ATP binding"/>
    <property type="evidence" value="ECO:0007669"/>
    <property type="project" value="InterPro"/>
</dbReference>
<dbReference type="AlphaFoldDB" id="A0A916WXB1"/>
<dbReference type="GO" id="GO:0003677">
    <property type="term" value="F:DNA binding"/>
    <property type="evidence" value="ECO:0007669"/>
    <property type="project" value="InterPro"/>
</dbReference>
<dbReference type="EMBL" id="BMGC01000024">
    <property type="protein sequence ID" value="GGB39701.1"/>
    <property type="molecule type" value="Genomic_DNA"/>
</dbReference>
<sequence length="100" mass="11418">MEVNPEAARARWLEQLEIELAILWMCDNRHELLDTVYAASSEAAAKEELRRNSPLTELQVDVCLAAQFRRFTLDERTRAAERVGALRDNLEASHPENPGK</sequence>
<dbReference type="Proteomes" id="UP000621454">
    <property type="component" value="Unassembled WGS sequence"/>
</dbReference>
<evidence type="ECO:0000313" key="1">
    <source>
        <dbReference type="EMBL" id="GGB39701.1"/>
    </source>
</evidence>
<name>A0A916WXB1_9ACTN</name>